<organism evidence="2 3">
    <name type="scientific">Eumeta variegata</name>
    <name type="common">Bagworm moth</name>
    <name type="synonym">Eumeta japonica</name>
    <dbReference type="NCBI Taxonomy" id="151549"/>
    <lineage>
        <taxon>Eukaryota</taxon>
        <taxon>Metazoa</taxon>
        <taxon>Ecdysozoa</taxon>
        <taxon>Arthropoda</taxon>
        <taxon>Hexapoda</taxon>
        <taxon>Insecta</taxon>
        <taxon>Pterygota</taxon>
        <taxon>Neoptera</taxon>
        <taxon>Endopterygota</taxon>
        <taxon>Lepidoptera</taxon>
        <taxon>Glossata</taxon>
        <taxon>Ditrysia</taxon>
        <taxon>Tineoidea</taxon>
        <taxon>Psychidae</taxon>
        <taxon>Oiketicinae</taxon>
        <taxon>Eumeta</taxon>
    </lineage>
</organism>
<comment type="caution">
    <text evidence="2">The sequence shown here is derived from an EMBL/GenBank/DDBJ whole genome shotgun (WGS) entry which is preliminary data.</text>
</comment>
<gene>
    <name evidence="2" type="ORF">EVAR_33685_1</name>
</gene>
<evidence type="ECO:0000313" key="2">
    <source>
        <dbReference type="EMBL" id="GBP40109.1"/>
    </source>
</evidence>
<dbReference type="Proteomes" id="UP000299102">
    <property type="component" value="Unassembled WGS sequence"/>
</dbReference>
<evidence type="ECO:0000256" key="1">
    <source>
        <dbReference type="SAM" id="MobiDB-lite"/>
    </source>
</evidence>
<reference evidence="2 3" key="1">
    <citation type="journal article" date="2019" name="Commun. Biol.">
        <title>The bagworm genome reveals a unique fibroin gene that provides high tensile strength.</title>
        <authorList>
            <person name="Kono N."/>
            <person name="Nakamura H."/>
            <person name="Ohtoshi R."/>
            <person name="Tomita M."/>
            <person name="Numata K."/>
            <person name="Arakawa K."/>
        </authorList>
    </citation>
    <scope>NUCLEOTIDE SEQUENCE [LARGE SCALE GENOMIC DNA]</scope>
</reference>
<keyword evidence="3" id="KW-1185">Reference proteome</keyword>
<dbReference type="AlphaFoldDB" id="A0A4C1VPL7"/>
<evidence type="ECO:0000313" key="3">
    <source>
        <dbReference type="Proteomes" id="UP000299102"/>
    </source>
</evidence>
<sequence length="277" mass="30760">MSRVADKGQQRQKSQIYPPRFLASTRVDGYLIRPLPGARPWVRSGDDTQGCDASGVHHGSNRVQVRAWGGVVLFHQRPPCERQTARPPAPTPTLAALHFRRVSKLIPLRNQNFRERGENAIFSPPKLPKGHLAINPNLVPAFNSGSGTVLDFDPFPVSDSALRPTFNSDTTHNFNSSEARCPVSVNPLELILNSLDKDSSGRTDSRKRGKWREAGRAGPQSGPTIATRLPPEDINRVRRLRAGLCAVNAPTRRYAADRRTAEFAIFMCCMDLDDLFF</sequence>
<proteinExistence type="predicted"/>
<feature type="region of interest" description="Disordered" evidence="1">
    <location>
        <begin position="196"/>
        <end position="229"/>
    </location>
</feature>
<accession>A0A4C1VPL7</accession>
<dbReference type="EMBL" id="BGZK01000376">
    <property type="protein sequence ID" value="GBP40109.1"/>
    <property type="molecule type" value="Genomic_DNA"/>
</dbReference>
<name>A0A4C1VPL7_EUMVA</name>
<feature type="compositionally biased region" description="Basic and acidic residues" evidence="1">
    <location>
        <begin position="196"/>
        <end position="215"/>
    </location>
</feature>
<protein>
    <submittedName>
        <fullName evidence="2">Uncharacterized protein</fullName>
    </submittedName>
</protein>